<dbReference type="InterPro" id="IPR012349">
    <property type="entry name" value="Split_barrel_FMN-bd"/>
</dbReference>
<organism evidence="1 2">
    <name type="scientific">Megasphaera massiliensis</name>
    <dbReference type="NCBI Taxonomy" id="1232428"/>
    <lineage>
        <taxon>Bacteria</taxon>
        <taxon>Bacillati</taxon>
        <taxon>Bacillota</taxon>
        <taxon>Negativicutes</taxon>
        <taxon>Veillonellales</taxon>
        <taxon>Veillonellaceae</taxon>
        <taxon>Megasphaera</taxon>
    </lineage>
</organism>
<proteinExistence type="predicted"/>
<reference evidence="1 2" key="1">
    <citation type="submission" date="2022-06" db="EMBL/GenBank/DDBJ databases">
        <title>Isolation of gut microbiota from human fecal samples.</title>
        <authorList>
            <person name="Pamer E.G."/>
            <person name="Barat B."/>
            <person name="Waligurski E."/>
            <person name="Medina S."/>
            <person name="Paddock L."/>
            <person name="Mostad J."/>
        </authorList>
    </citation>
    <scope>NUCLEOTIDE SEQUENCE [LARGE SCALE GENOMIC DNA]</scope>
    <source>
        <strain evidence="1 2">DFI.1.1</strain>
    </source>
</reference>
<accession>A0ABT1SUG9</accession>
<evidence type="ECO:0000313" key="2">
    <source>
        <dbReference type="Proteomes" id="UP001206692"/>
    </source>
</evidence>
<name>A0ABT1SUG9_9FIRM</name>
<protein>
    <submittedName>
        <fullName evidence="1">Uncharacterized protein</fullName>
    </submittedName>
</protein>
<evidence type="ECO:0000313" key="1">
    <source>
        <dbReference type="EMBL" id="MCQ5343513.1"/>
    </source>
</evidence>
<comment type="caution">
    <text evidence="1">The sequence shown here is derived from an EMBL/GenBank/DDBJ whole genome shotgun (WGS) entry which is preliminary data.</text>
</comment>
<sequence>MGHIVSYITLFRVSAIIKKIADDSVLTDGLVDYDKLQPILYDCSTKTYHLIGPVVGKAFHDGLVLKK</sequence>
<gene>
    <name evidence="1" type="ORF">NE675_10840</name>
</gene>
<dbReference type="Gene3D" id="2.30.110.10">
    <property type="entry name" value="Electron Transport, Fmn-binding Protein, Chain A"/>
    <property type="match status" value="1"/>
</dbReference>
<dbReference type="RefSeq" id="WP_062412000.1">
    <property type="nucleotide sequence ID" value="NZ_JAJCNZ010000007.1"/>
</dbReference>
<dbReference type="EMBL" id="JANGEW010000026">
    <property type="protein sequence ID" value="MCQ5343513.1"/>
    <property type="molecule type" value="Genomic_DNA"/>
</dbReference>
<keyword evidence="2" id="KW-1185">Reference proteome</keyword>
<dbReference type="Proteomes" id="UP001206692">
    <property type="component" value="Unassembled WGS sequence"/>
</dbReference>